<dbReference type="SUPFAM" id="SSF51445">
    <property type="entry name" value="(Trans)glycosidases"/>
    <property type="match status" value="1"/>
</dbReference>
<dbReference type="Pfam" id="PF00704">
    <property type="entry name" value="Glyco_hydro_18"/>
    <property type="match status" value="1"/>
</dbReference>
<dbReference type="EMBL" id="JBBBZM010000043">
    <property type="protein sequence ID" value="KAL0636843.1"/>
    <property type="molecule type" value="Genomic_DNA"/>
</dbReference>
<proteinExistence type="predicted"/>
<dbReference type="Gene3D" id="3.20.20.80">
    <property type="entry name" value="Glycosidases"/>
    <property type="match status" value="1"/>
</dbReference>
<organism evidence="2 3">
    <name type="scientific">Discina gigas</name>
    <dbReference type="NCBI Taxonomy" id="1032678"/>
    <lineage>
        <taxon>Eukaryota</taxon>
        <taxon>Fungi</taxon>
        <taxon>Dikarya</taxon>
        <taxon>Ascomycota</taxon>
        <taxon>Pezizomycotina</taxon>
        <taxon>Pezizomycetes</taxon>
        <taxon>Pezizales</taxon>
        <taxon>Discinaceae</taxon>
        <taxon>Discina</taxon>
    </lineage>
</organism>
<name>A0ABR3GLT2_9PEZI</name>
<evidence type="ECO:0000259" key="1">
    <source>
        <dbReference type="PROSITE" id="PS51910"/>
    </source>
</evidence>
<gene>
    <name evidence="2" type="ORF">Q9L58_004201</name>
</gene>
<accession>A0ABR3GLT2</accession>
<dbReference type="PANTHER" id="PTHR45708">
    <property type="entry name" value="ENDOCHITINASE"/>
    <property type="match status" value="1"/>
</dbReference>
<dbReference type="InterPro" id="IPR050542">
    <property type="entry name" value="Glycosyl_Hydrlase18_Chitinase"/>
</dbReference>
<feature type="domain" description="GH18" evidence="1">
    <location>
        <begin position="16"/>
        <end position="294"/>
    </location>
</feature>
<dbReference type="PROSITE" id="PS51910">
    <property type="entry name" value="GH18_2"/>
    <property type="match status" value="1"/>
</dbReference>
<dbReference type="PANTHER" id="PTHR45708:SF60">
    <property type="entry name" value="III CHITINASE, PUTATIVE (AFU_ORTHOLOGUE AFUA_5G03850)-RELATED"/>
    <property type="match status" value="1"/>
</dbReference>
<dbReference type="InterPro" id="IPR017853">
    <property type="entry name" value="GH"/>
</dbReference>
<dbReference type="Proteomes" id="UP001447188">
    <property type="component" value="Unassembled WGS sequence"/>
</dbReference>
<dbReference type="InterPro" id="IPR001223">
    <property type="entry name" value="Glyco_hydro18_cat"/>
</dbReference>
<comment type="caution">
    <text evidence="2">The sequence shown here is derived from an EMBL/GenBank/DDBJ whole genome shotgun (WGS) entry which is preliminary data.</text>
</comment>
<protein>
    <recommendedName>
        <fullName evidence="1">GH18 domain-containing protein</fullName>
    </recommendedName>
</protein>
<reference evidence="2 3" key="1">
    <citation type="submission" date="2024-02" db="EMBL/GenBank/DDBJ databases">
        <title>Discinaceae phylogenomics.</title>
        <authorList>
            <person name="Dirks A.C."/>
            <person name="James T.Y."/>
        </authorList>
    </citation>
    <scope>NUCLEOTIDE SEQUENCE [LARGE SCALE GENOMIC DNA]</scope>
    <source>
        <strain evidence="2 3">ACD0624</strain>
    </source>
</reference>
<sequence>MAPPPLPPRQPPRTSPRIVVYHQTHYRNNDKDYVSILPLLTEPTGITHLIIAAIHLNDTPGDITLNDHPPDNPLFKPLWSEIQLFQDVGIKVLGMLGGAAKGSFTRLDGDEAKFEAFYVPLWGMLRAHKFDGLDLDVEESMSLSGVIRLIDRLKADFGDAFIITLAPVAPALQRGPHLSGFEYDVLEVLRGGKISWYNTQFYCGWGSMGDTQGYDLIMACGWPANKVVAGVVTNGENGQGWVPDEILQIVVVTLMERYPGFGGIMGWEYFNSLPGGVEKPWEWAKFIETAVGLGLAITE</sequence>
<keyword evidence="3" id="KW-1185">Reference proteome</keyword>
<evidence type="ECO:0000313" key="2">
    <source>
        <dbReference type="EMBL" id="KAL0636843.1"/>
    </source>
</evidence>
<evidence type="ECO:0000313" key="3">
    <source>
        <dbReference type="Proteomes" id="UP001447188"/>
    </source>
</evidence>